<evidence type="ECO:0000313" key="2">
    <source>
        <dbReference type="Proteomes" id="UP001153636"/>
    </source>
</evidence>
<dbReference type="EMBL" id="OV651815">
    <property type="protein sequence ID" value="CAH1108652.1"/>
    <property type="molecule type" value="Genomic_DNA"/>
</dbReference>
<organism evidence="1 2">
    <name type="scientific">Psylliodes chrysocephalus</name>
    <dbReference type="NCBI Taxonomy" id="3402493"/>
    <lineage>
        <taxon>Eukaryota</taxon>
        <taxon>Metazoa</taxon>
        <taxon>Ecdysozoa</taxon>
        <taxon>Arthropoda</taxon>
        <taxon>Hexapoda</taxon>
        <taxon>Insecta</taxon>
        <taxon>Pterygota</taxon>
        <taxon>Neoptera</taxon>
        <taxon>Endopterygota</taxon>
        <taxon>Coleoptera</taxon>
        <taxon>Polyphaga</taxon>
        <taxon>Cucujiformia</taxon>
        <taxon>Chrysomeloidea</taxon>
        <taxon>Chrysomelidae</taxon>
        <taxon>Galerucinae</taxon>
        <taxon>Alticini</taxon>
        <taxon>Psylliodes</taxon>
    </lineage>
</organism>
<reference evidence="1" key="1">
    <citation type="submission" date="2022-01" db="EMBL/GenBank/DDBJ databases">
        <authorList>
            <person name="King R."/>
        </authorList>
    </citation>
    <scope>NUCLEOTIDE SEQUENCE</scope>
</reference>
<keyword evidence="2" id="KW-1185">Reference proteome</keyword>
<evidence type="ECO:0000313" key="1">
    <source>
        <dbReference type="EMBL" id="CAH1108652.1"/>
    </source>
</evidence>
<protein>
    <submittedName>
        <fullName evidence="1">Uncharacterized protein</fullName>
    </submittedName>
</protein>
<dbReference type="AlphaFoldDB" id="A0A9P0GGR3"/>
<dbReference type="OrthoDB" id="10066376at2759"/>
<sequence>MDAESKIKTFETFKFVCPILIWPALLSRTDVLGKKHCIEGLDNLKKYLGSQRSDDNFKIFVDSGKTLARDLGTDSKFSISKLRKQVRLFDYEGSHKPVSNSFQKFKTAFYFAILDHAISSVNERFTLLTKCYSLF</sequence>
<gene>
    <name evidence="1" type="ORF">PSYICH_LOCUS9414</name>
</gene>
<dbReference type="Proteomes" id="UP001153636">
    <property type="component" value="Chromosome 3"/>
</dbReference>
<proteinExistence type="predicted"/>
<name>A0A9P0GGR3_9CUCU</name>
<accession>A0A9P0GGR3</accession>